<evidence type="ECO:0000313" key="3">
    <source>
        <dbReference type="EMBL" id="MTB72169.1"/>
    </source>
</evidence>
<name>A0A6I3IU80_9MICO</name>
<dbReference type="Pfam" id="PF09350">
    <property type="entry name" value="DJC28_CD"/>
    <property type="match status" value="1"/>
</dbReference>
<comment type="caution">
    <text evidence="3">The sequence shown here is derived from an EMBL/GenBank/DDBJ whole genome shotgun (WGS) entry which is preliminary data.</text>
</comment>
<evidence type="ECO:0000259" key="2">
    <source>
        <dbReference type="Pfam" id="PF09350"/>
    </source>
</evidence>
<dbReference type="EMBL" id="WLVL01000037">
    <property type="protein sequence ID" value="MTB72169.1"/>
    <property type="molecule type" value="Genomic_DNA"/>
</dbReference>
<evidence type="ECO:0000256" key="1">
    <source>
        <dbReference type="SAM" id="MobiDB-lite"/>
    </source>
</evidence>
<feature type="domain" description="DnaJ homologue subfamily C member 28 conserved" evidence="2">
    <location>
        <begin position="9"/>
        <end position="79"/>
    </location>
</feature>
<dbReference type="Proteomes" id="UP000431092">
    <property type="component" value="Unassembled WGS sequence"/>
</dbReference>
<protein>
    <submittedName>
        <fullName evidence="3">DUF1992 domain-containing protein</fullName>
    </submittedName>
</protein>
<gene>
    <name evidence="3" type="ORF">GGG17_09350</name>
</gene>
<proteinExistence type="predicted"/>
<dbReference type="AlphaFoldDB" id="A0A6I3IU80"/>
<sequence>MDPHHVETIAERRIREAQERGELDNLPGAGKPLPSLDRPYHEDWWINGLIEREQLDLTGAMNPTMALRKEAHDMPATLRDVPREESVRAIVEDYNRRVKLDRLRPAAGPQMPPIAKVLDVEETVAVWREHRRQVEEQARARAEDERRGWEQAEAERRAAVWWRRLLRTYRG</sequence>
<evidence type="ECO:0000313" key="4">
    <source>
        <dbReference type="Proteomes" id="UP000431092"/>
    </source>
</evidence>
<dbReference type="InterPro" id="IPR018961">
    <property type="entry name" value="DnaJ_homolog_subfam-C_membr-28"/>
</dbReference>
<reference evidence="3 4" key="1">
    <citation type="submission" date="2019-11" db="EMBL/GenBank/DDBJ databases">
        <title>Whole genome sequencing identifies a novel species of the genus Arsenicicoccus isolated from human blood.</title>
        <authorList>
            <person name="Jeong J.H."/>
            <person name="Kweon O.J."/>
            <person name="Kim H.R."/>
            <person name="Kim T.-H."/>
            <person name="Ha S.-M."/>
            <person name="Lee M.-K."/>
        </authorList>
    </citation>
    <scope>NUCLEOTIDE SEQUENCE [LARGE SCALE GENOMIC DNA]</scope>
    <source>
        <strain evidence="3 4">MKL-02</strain>
    </source>
</reference>
<accession>A0A6I3IU80</accession>
<feature type="compositionally biased region" description="Basic and acidic residues" evidence="1">
    <location>
        <begin position="13"/>
        <end position="23"/>
    </location>
</feature>
<dbReference type="RefSeq" id="WP_154593444.1">
    <property type="nucleotide sequence ID" value="NZ_WLVL01000037.1"/>
</dbReference>
<keyword evidence="4" id="KW-1185">Reference proteome</keyword>
<feature type="region of interest" description="Disordered" evidence="1">
    <location>
        <begin position="13"/>
        <end position="34"/>
    </location>
</feature>
<organism evidence="3 4">
    <name type="scientific">Arsenicicoccus cauae</name>
    <dbReference type="NCBI Taxonomy" id="2663847"/>
    <lineage>
        <taxon>Bacteria</taxon>
        <taxon>Bacillati</taxon>
        <taxon>Actinomycetota</taxon>
        <taxon>Actinomycetes</taxon>
        <taxon>Micrococcales</taxon>
        <taxon>Intrasporangiaceae</taxon>
        <taxon>Arsenicicoccus</taxon>
    </lineage>
</organism>